<keyword evidence="1" id="KW-1133">Transmembrane helix</keyword>
<keyword evidence="3" id="KW-1185">Reference proteome</keyword>
<keyword evidence="1" id="KW-0472">Membrane</keyword>
<sequence length="79" mass="8522">MDTEKVLRDIEIARLAFLGASIATLGDGIAALAAGLALDALEQDFQGQNRSRNLLDGGSTQRQLDHFINELIKIRNTVG</sequence>
<dbReference type="EMBL" id="BDQX01000430">
    <property type="protein sequence ID" value="GBG11756.1"/>
    <property type="molecule type" value="Genomic_DNA"/>
</dbReference>
<dbReference type="Proteomes" id="UP000245202">
    <property type="component" value="Unassembled WGS sequence"/>
</dbReference>
<accession>A0A2R5EYG2</accession>
<evidence type="ECO:0000313" key="2">
    <source>
        <dbReference type="EMBL" id="GBG11756.1"/>
    </source>
</evidence>
<dbReference type="AlphaFoldDB" id="A0A2R5EYG2"/>
<reference evidence="2 3" key="1">
    <citation type="submission" date="2017-08" db="EMBL/GenBank/DDBJ databases">
        <title>Substantial Increase in Enzyme Production by Combined Drug-Resistance Mutations in Paenibacillus agaridevorans.</title>
        <authorList>
            <person name="Tanaka Y."/>
            <person name="Funane K."/>
            <person name="Hosaka T."/>
            <person name="Shiwa Y."/>
            <person name="Fujita N."/>
            <person name="Miyazaki T."/>
            <person name="Yoshikawa H."/>
            <person name="Murakami K."/>
            <person name="Kasahara K."/>
            <person name="Inaoka T."/>
            <person name="Hiraga Y."/>
            <person name="Ochi K."/>
        </authorList>
    </citation>
    <scope>NUCLEOTIDE SEQUENCE [LARGE SCALE GENOMIC DNA]</scope>
    <source>
        <strain evidence="2 3">T-3040</strain>
    </source>
</reference>
<dbReference type="RefSeq" id="WP_256975478.1">
    <property type="nucleotide sequence ID" value="NZ_BDQX01000430.1"/>
</dbReference>
<protein>
    <recommendedName>
        <fullName evidence="4">Translation initiation factor 2</fullName>
    </recommendedName>
</protein>
<comment type="caution">
    <text evidence="2">The sequence shown here is derived from an EMBL/GenBank/DDBJ whole genome shotgun (WGS) entry which is preliminary data.</text>
</comment>
<proteinExistence type="predicted"/>
<keyword evidence="1" id="KW-0812">Transmembrane</keyword>
<name>A0A2R5EYG2_9BACL</name>
<evidence type="ECO:0000313" key="3">
    <source>
        <dbReference type="Proteomes" id="UP000245202"/>
    </source>
</evidence>
<gene>
    <name evidence="2" type="ORF">PAT3040_06603</name>
</gene>
<evidence type="ECO:0000256" key="1">
    <source>
        <dbReference type="SAM" id="Phobius"/>
    </source>
</evidence>
<evidence type="ECO:0008006" key="4">
    <source>
        <dbReference type="Google" id="ProtNLM"/>
    </source>
</evidence>
<organism evidence="2 3">
    <name type="scientific">Paenibacillus agaridevorans</name>
    <dbReference type="NCBI Taxonomy" id="171404"/>
    <lineage>
        <taxon>Bacteria</taxon>
        <taxon>Bacillati</taxon>
        <taxon>Bacillota</taxon>
        <taxon>Bacilli</taxon>
        <taxon>Bacillales</taxon>
        <taxon>Paenibacillaceae</taxon>
        <taxon>Paenibacillus</taxon>
    </lineage>
</organism>
<feature type="transmembrane region" description="Helical" evidence="1">
    <location>
        <begin position="12"/>
        <end position="38"/>
    </location>
</feature>